<dbReference type="InterPro" id="IPR037171">
    <property type="entry name" value="NagB/RpiA_transferase-like"/>
</dbReference>
<dbReference type="PANTHER" id="PTHR23407:SF1">
    <property type="entry name" value="5-FORMYLTETRAHYDROFOLATE CYCLO-LIGASE"/>
    <property type="match status" value="1"/>
</dbReference>
<dbReference type="PANTHER" id="PTHR23407">
    <property type="entry name" value="ATPASE INHIBITOR/5-FORMYLTETRAHYDROFOLATE CYCLO-LIGASE"/>
    <property type="match status" value="1"/>
</dbReference>
<accession>A0ABW3RJ10</accession>
<evidence type="ECO:0000256" key="2">
    <source>
        <dbReference type="ARBA" id="ARBA00022741"/>
    </source>
</evidence>
<reference evidence="6" key="1">
    <citation type="journal article" date="2019" name="Int. J. Syst. Evol. Microbiol.">
        <title>The Global Catalogue of Microorganisms (GCM) 10K type strain sequencing project: providing services to taxonomists for standard genome sequencing and annotation.</title>
        <authorList>
            <consortium name="The Broad Institute Genomics Platform"/>
            <consortium name="The Broad Institute Genome Sequencing Center for Infectious Disease"/>
            <person name="Wu L."/>
            <person name="Ma J."/>
        </authorList>
    </citation>
    <scope>NUCLEOTIDE SEQUENCE [LARGE SCALE GENOMIC DNA]</scope>
    <source>
        <strain evidence="6">CCUG 52468</strain>
    </source>
</reference>
<keyword evidence="4" id="KW-0479">Metal-binding</keyword>
<evidence type="ECO:0000256" key="1">
    <source>
        <dbReference type="ARBA" id="ARBA00010638"/>
    </source>
</evidence>
<dbReference type="PIRSF" id="PIRSF006806">
    <property type="entry name" value="FTHF_cligase"/>
    <property type="match status" value="1"/>
</dbReference>
<evidence type="ECO:0000313" key="5">
    <source>
        <dbReference type="EMBL" id="MFD1165033.1"/>
    </source>
</evidence>
<dbReference type="SUPFAM" id="SSF100950">
    <property type="entry name" value="NagB/RpiA/CoA transferase-like"/>
    <property type="match status" value="1"/>
</dbReference>
<organism evidence="5 6">
    <name type="scientific">Sphingobacterium daejeonense</name>
    <dbReference type="NCBI Taxonomy" id="371142"/>
    <lineage>
        <taxon>Bacteria</taxon>
        <taxon>Pseudomonadati</taxon>
        <taxon>Bacteroidota</taxon>
        <taxon>Sphingobacteriia</taxon>
        <taxon>Sphingobacteriales</taxon>
        <taxon>Sphingobacteriaceae</taxon>
        <taxon>Sphingobacterium</taxon>
    </lineage>
</organism>
<keyword evidence="2 4" id="KW-0547">Nucleotide-binding</keyword>
<protein>
    <recommendedName>
        <fullName evidence="4">5-formyltetrahydrofolate cyclo-ligase</fullName>
        <ecNumber evidence="4">6.3.3.2</ecNumber>
    </recommendedName>
</protein>
<dbReference type="GO" id="GO:0030272">
    <property type="term" value="F:5-formyltetrahydrofolate cyclo-ligase activity"/>
    <property type="evidence" value="ECO:0007669"/>
    <property type="project" value="UniProtKB-EC"/>
</dbReference>
<evidence type="ECO:0000313" key="6">
    <source>
        <dbReference type="Proteomes" id="UP001597205"/>
    </source>
</evidence>
<comment type="caution">
    <text evidence="5">The sequence shown here is derived from an EMBL/GenBank/DDBJ whole genome shotgun (WGS) entry which is preliminary data.</text>
</comment>
<comment type="cofactor">
    <cofactor evidence="4">
        <name>Mg(2+)</name>
        <dbReference type="ChEBI" id="CHEBI:18420"/>
    </cofactor>
</comment>
<proteinExistence type="inferred from homology"/>
<dbReference type="Pfam" id="PF01812">
    <property type="entry name" value="5-FTHF_cyc-lig"/>
    <property type="match status" value="1"/>
</dbReference>
<keyword evidence="4" id="KW-0460">Magnesium</keyword>
<dbReference type="EC" id="6.3.3.2" evidence="4"/>
<evidence type="ECO:0000256" key="4">
    <source>
        <dbReference type="RuleBase" id="RU361279"/>
    </source>
</evidence>
<comment type="catalytic activity">
    <reaction evidence="4">
        <text>(6S)-5-formyl-5,6,7,8-tetrahydrofolate + ATP = (6R)-5,10-methenyltetrahydrofolate + ADP + phosphate</text>
        <dbReference type="Rhea" id="RHEA:10488"/>
        <dbReference type="ChEBI" id="CHEBI:30616"/>
        <dbReference type="ChEBI" id="CHEBI:43474"/>
        <dbReference type="ChEBI" id="CHEBI:57455"/>
        <dbReference type="ChEBI" id="CHEBI:57457"/>
        <dbReference type="ChEBI" id="CHEBI:456216"/>
        <dbReference type="EC" id="6.3.3.2"/>
    </reaction>
</comment>
<dbReference type="Proteomes" id="UP001597205">
    <property type="component" value="Unassembled WGS sequence"/>
</dbReference>
<sequence length="189" mass="22007">MKKADLRKIFKEKRNELTEGQVSAMDLLIFEELTSYDWSNITYLHCYLAIAKFKEFDTMPFIEWIWKNHPSIQIVISKSDFKTHLLQHYILDKDTVLSHNSWGIPEPEGSIEVNPKDIDAVLAPLLIFDENGNRVGYGKGFYDRFFASCKPTVLRTGISYFEPIAQIDDINEWDVPISVVFTPMKTYFL</sequence>
<dbReference type="Gene3D" id="3.40.50.10420">
    <property type="entry name" value="NagB/RpiA/CoA transferase-like"/>
    <property type="match status" value="1"/>
</dbReference>
<keyword evidence="6" id="KW-1185">Reference proteome</keyword>
<dbReference type="InterPro" id="IPR002698">
    <property type="entry name" value="FTHF_cligase"/>
</dbReference>
<gene>
    <name evidence="5" type="ORF">ACFQ2C_05370</name>
</gene>
<keyword evidence="5" id="KW-0436">Ligase</keyword>
<keyword evidence="3 4" id="KW-0067">ATP-binding</keyword>
<dbReference type="NCBIfam" id="TIGR02727">
    <property type="entry name" value="MTHFS_bact"/>
    <property type="match status" value="1"/>
</dbReference>
<evidence type="ECO:0000256" key="3">
    <source>
        <dbReference type="ARBA" id="ARBA00022840"/>
    </source>
</evidence>
<dbReference type="InterPro" id="IPR024185">
    <property type="entry name" value="FTHF_cligase-like_sf"/>
</dbReference>
<dbReference type="RefSeq" id="WP_380894995.1">
    <property type="nucleotide sequence ID" value="NZ_JBHTKY010000005.1"/>
</dbReference>
<dbReference type="EMBL" id="JBHTKY010000005">
    <property type="protein sequence ID" value="MFD1165033.1"/>
    <property type="molecule type" value="Genomic_DNA"/>
</dbReference>
<comment type="similarity">
    <text evidence="1 4">Belongs to the 5-formyltetrahydrofolate cyclo-ligase family.</text>
</comment>
<name>A0ABW3RJ10_9SPHI</name>